<name>A0AAV4IWW2_9GAST</name>
<feature type="region of interest" description="Disordered" evidence="1">
    <location>
        <begin position="154"/>
        <end position="175"/>
    </location>
</feature>
<feature type="non-terminal residue" evidence="2">
    <location>
        <position position="1"/>
    </location>
</feature>
<sequence length="188" mass="20260">PQLLQPGSVKRMSGFQEGPLATTANIGLKRPHSLNIGYYNCASVEGVWLIKTYIPLSGLWQTSSQFLSTSMAKKKGHKGQKKLQGPKLKAAKKVKKAKVAKASGKIKAKKGGSKAVATNLKKMSFNNSKKVELLNTDITKVLLAPPKLNFLSSVATAGPSNSKQRKPVKDDDRDMVDVSAVEQKLAAM</sequence>
<evidence type="ECO:0000313" key="2">
    <source>
        <dbReference type="EMBL" id="GFS14199.1"/>
    </source>
</evidence>
<proteinExistence type="predicted"/>
<gene>
    <name evidence="2" type="ORF">ElyMa_006739800</name>
</gene>
<keyword evidence="3" id="KW-1185">Reference proteome</keyword>
<evidence type="ECO:0000313" key="3">
    <source>
        <dbReference type="Proteomes" id="UP000762676"/>
    </source>
</evidence>
<accession>A0AAV4IWW2</accession>
<reference evidence="2 3" key="1">
    <citation type="journal article" date="2021" name="Elife">
        <title>Chloroplast acquisition without the gene transfer in kleptoplastic sea slugs, Plakobranchus ocellatus.</title>
        <authorList>
            <person name="Maeda T."/>
            <person name="Takahashi S."/>
            <person name="Yoshida T."/>
            <person name="Shimamura S."/>
            <person name="Takaki Y."/>
            <person name="Nagai Y."/>
            <person name="Toyoda A."/>
            <person name="Suzuki Y."/>
            <person name="Arimoto A."/>
            <person name="Ishii H."/>
            <person name="Satoh N."/>
            <person name="Nishiyama T."/>
            <person name="Hasebe M."/>
            <person name="Maruyama T."/>
            <person name="Minagawa J."/>
            <person name="Obokata J."/>
            <person name="Shigenobu S."/>
        </authorList>
    </citation>
    <scope>NUCLEOTIDE SEQUENCE [LARGE SCALE GENOMIC DNA]</scope>
</reference>
<evidence type="ECO:0000256" key="1">
    <source>
        <dbReference type="SAM" id="MobiDB-lite"/>
    </source>
</evidence>
<dbReference type="Proteomes" id="UP000762676">
    <property type="component" value="Unassembled WGS sequence"/>
</dbReference>
<dbReference type="EMBL" id="BMAT01013504">
    <property type="protein sequence ID" value="GFS14199.1"/>
    <property type="molecule type" value="Genomic_DNA"/>
</dbReference>
<comment type="caution">
    <text evidence="2">The sequence shown here is derived from an EMBL/GenBank/DDBJ whole genome shotgun (WGS) entry which is preliminary data.</text>
</comment>
<organism evidence="2 3">
    <name type="scientific">Elysia marginata</name>
    <dbReference type="NCBI Taxonomy" id="1093978"/>
    <lineage>
        <taxon>Eukaryota</taxon>
        <taxon>Metazoa</taxon>
        <taxon>Spiralia</taxon>
        <taxon>Lophotrochozoa</taxon>
        <taxon>Mollusca</taxon>
        <taxon>Gastropoda</taxon>
        <taxon>Heterobranchia</taxon>
        <taxon>Euthyneura</taxon>
        <taxon>Panpulmonata</taxon>
        <taxon>Sacoglossa</taxon>
        <taxon>Placobranchoidea</taxon>
        <taxon>Plakobranchidae</taxon>
        <taxon>Elysia</taxon>
    </lineage>
</organism>
<dbReference type="AlphaFoldDB" id="A0AAV4IWW2"/>
<protein>
    <submittedName>
        <fullName evidence="2">Uncharacterized protein</fullName>
    </submittedName>
</protein>